<evidence type="ECO:0000313" key="4">
    <source>
        <dbReference type="RefSeq" id="XP_021298405.1"/>
    </source>
</evidence>
<feature type="transmembrane region" description="Helical" evidence="2">
    <location>
        <begin position="860"/>
        <end position="878"/>
    </location>
</feature>
<dbReference type="RefSeq" id="XP_021298405.1">
    <property type="nucleotide sequence ID" value="XM_021442730.1"/>
</dbReference>
<accession>A0A6J1BGJ6</accession>
<sequence>MAMESCKDVNARVVSCCDASVNGSVHIGDNIKEDEELDVDFLNEFDSYVEDIKDRLTISRLVSDSVIRGMVNAVEQEAADRIAQKELELVRLKKMMNPYHVCSDENKSLLEHYEPNIEKDGVFSRLSDSFCEHDRIRESLGSLKNAAKGQFKNLGIEIDKIRGHSSIRRINSGPEWVGLGGILQEDETRDRIDLDKTLDSLRITLDTIYERVDDIICSSGVALCQRQLEREYQEDVEHMVVTNCIRSLKEQFEERLWDQNAQCYGNGNVNWIEKINEISSLRQELDTISKSLSNPETGMLNSHSSLEINDDLSNNKRTDHLHRKVSENHVSSLWEGNGKQEESVIAVPENLDAAQLSHMSKGELVNFFKLEMTKMKRNHDYKLQQMTEEYFSLKREYLKERGSSLPFRKDKEFDVLRKKIPDVIVKLDRILVGNEKFPLLSNNGETLGILKDRLESLLSENHQLRDSLSDKKKEVNRLSSQVSDAIVKISQYSRTEDNLLKKVENLESAVEDVHIESSISGDVHKCFIREAISQTKRISQDLEMEHIIMEEIYDLKFRDAFCNMPHASKSEFEDSDLESLIMEGLCAIVFRAAFSEAKEKLHDLSKDAFEKERVLKLEVEEKEKLQQHMLLMASAIDEKEKLLNQTSAALAREKEKFMLASQELDVVRDQTNRQQMIISKCNEESNVLKVDLLQALEKLELQQVETCKLNQKLDQAVKALRESDDEKRRLLVAAKEKENILSLVEANENEHRKQMESIIILVEGLSKTFADFECRVAEDTKRSNLRLENLNSQFSSLIQTANVWKRKGLHYKQNLERRCSDLEKAETEVDLLGDQVDVLLGLLEKIYIALDHYSPILKHYTGVSCFFVLLNCCIVIFLKSESKHIHASMEHFLVQKDQ</sequence>
<feature type="coiled-coil region" evidence="1">
    <location>
        <begin position="447"/>
        <end position="516"/>
    </location>
</feature>
<dbReference type="InterPro" id="IPR037490">
    <property type="entry name" value="WAP"/>
</dbReference>
<dbReference type="PANTHER" id="PTHR33883:SF10">
    <property type="entry name" value="WPP DOMAIN-ASSOCIATED PROTEIN"/>
    <property type="match status" value="1"/>
</dbReference>
<keyword evidence="2" id="KW-1133">Transmembrane helix</keyword>
<keyword evidence="3" id="KW-1185">Reference proteome</keyword>
<organism evidence="3 4">
    <name type="scientific">Herrania umbratica</name>
    <dbReference type="NCBI Taxonomy" id="108875"/>
    <lineage>
        <taxon>Eukaryota</taxon>
        <taxon>Viridiplantae</taxon>
        <taxon>Streptophyta</taxon>
        <taxon>Embryophyta</taxon>
        <taxon>Tracheophyta</taxon>
        <taxon>Spermatophyta</taxon>
        <taxon>Magnoliopsida</taxon>
        <taxon>eudicotyledons</taxon>
        <taxon>Gunneridae</taxon>
        <taxon>Pentapetalae</taxon>
        <taxon>rosids</taxon>
        <taxon>malvids</taxon>
        <taxon>Malvales</taxon>
        <taxon>Malvaceae</taxon>
        <taxon>Byttnerioideae</taxon>
        <taxon>Herrania</taxon>
    </lineage>
</organism>
<dbReference type="PANTHER" id="PTHR33883">
    <property type="entry name" value="WPP DOMAIN-ASSOCIATED PROTEIN"/>
    <property type="match status" value="1"/>
</dbReference>
<dbReference type="OrthoDB" id="619142at2759"/>
<dbReference type="AlphaFoldDB" id="A0A6J1BGJ6"/>
<reference evidence="4" key="1">
    <citation type="submission" date="2025-08" db="UniProtKB">
        <authorList>
            <consortium name="RefSeq"/>
        </authorList>
    </citation>
    <scope>IDENTIFICATION</scope>
    <source>
        <tissue evidence="4">Leaf</tissue>
    </source>
</reference>
<keyword evidence="2" id="KW-0812">Transmembrane</keyword>
<dbReference type="GeneID" id="110427251"/>
<name>A0A6J1BGJ6_9ROSI</name>
<dbReference type="Proteomes" id="UP000504621">
    <property type="component" value="Unplaced"/>
</dbReference>
<gene>
    <name evidence="4" type="primary">LOC110427251</name>
</gene>
<evidence type="ECO:0000256" key="2">
    <source>
        <dbReference type="SAM" id="Phobius"/>
    </source>
</evidence>
<proteinExistence type="predicted"/>
<keyword evidence="2" id="KW-0472">Membrane</keyword>
<evidence type="ECO:0000313" key="3">
    <source>
        <dbReference type="Proteomes" id="UP000504621"/>
    </source>
</evidence>
<keyword evidence="1" id="KW-0175">Coiled coil</keyword>
<evidence type="ECO:0000256" key="1">
    <source>
        <dbReference type="SAM" id="Coils"/>
    </source>
</evidence>
<feature type="coiled-coil region" evidence="1">
    <location>
        <begin position="625"/>
        <end position="656"/>
    </location>
</feature>
<protein>
    <submittedName>
        <fullName evidence="4">WPP domain-associated protein isoform X1</fullName>
    </submittedName>
</protein>